<evidence type="ECO:0000313" key="1">
    <source>
        <dbReference type="EMBL" id="CAD9538437.1"/>
    </source>
</evidence>
<proteinExistence type="predicted"/>
<sequence length="119" mass="13019">MTTLTGILDGMSRTMDKLPPRSAGGHIAAMDIEKKEHSKYSILKKETAHDTPILGGEMAYIKNISCEADPEAHHAAFKIKDMPACLRGGSEEHGYRGNATGTLFSSGAGYDDSYKWRSW</sequence>
<dbReference type="AlphaFoldDB" id="A0A7S2NFL6"/>
<gene>
    <name evidence="1" type="ORF">CBRE1094_LOCUS40597</name>
</gene>
<reference evidence="1" key="1">
    <citation type="submission" date="2021-01" db="EMBL/GenBank/DDBJ databases">
        <authorList>
            <person name="Corre E."/>
            <person name="Pelletier E."/>
            <person name="Niang G."/>
            <person name="Scheremetjew M."/>
            <person name="Finn R."/>
            <person name="Kale V."/>
            <person name="Holt S."/>
            <person name="Cochrane G."/>
            <person name="Meng A."/>
            <person name="Brown T."/>
            <person name="Cohen L."/>
        </authorList>
    </citation>
    <scope>NUCLEOTIDE SEQUENCE</scope>
    <source>
        <strain evidence="1">UTEX LB 985</strain>
    </source>
</reference>
<dbReference type="EMBL" id="HBGU01074513">
    <property type="protein sequence ID" value="CAD9538437.1"/>
    <property type="molecule type" value="Transcribed_RNA"/>
</dbReference>
<protein>
    <submittedName>
        <fullName evidence="1">Uncharacterized protein</fullName>
    </submittedName>
</protein>
<organism evidence="1">
    <name type="scientific">Haptolina brevifila</name>
    <dbReference type="NCBI Taxonomy" id="156173"/>
    <lineage>
        <taxon>Eukaryota</taxon>
        <taxon>Haptista</taxon>
        <taxon>Haptophyta</taxon>
        <taxon>Prymnesiophyceae</taxon>
        <taxon>Prymnesiales</taxon>
        <taxon>Prymnesiaceae</taxon>
        <taxon>Haptolina</taxon>
    </lineage>
</organism>
<accession>A0A7S2NFL6</accession>
<name>A0A7S2NFL6_9EUKA</name>